<dbReference type="RefSeq" id="WP_139635681.1">
    <property type="nucleotide sequence ID" value="NZ_VDLX02000020.1"/>
</dbReference>
<dbReference type="Proteomes" id="UP000312512">
    <property type="component" value="Unassembled WGS sequence"/>
</dbReference>
<name>A0A5C4VLX0_9ACTN</name>
<organism evidence="1 2">
    <name type="scientific">Nonomuraea phyllanthi</name>
    <dbReference type="NCBI Taxonomy" id="2219224"/>
    <lineage>
        <taxon>Bacteria</taxon>
        <taxon>Bacillati</taxon>
        <taxon>Actinomycetota</taxon>
        <taxon>Actinomycetes</taxon>
        <taxon>Streptosporangiales</taxon>
        <taxon>Streptosporangiaceae</taxon>
        <taxon>Nonomuraea</taxon>
    </lineage>
</organism>
<comment type="caution">
    <text evidence="1">The sequence shown here is derived from an EMBL/GenBank/DDBJ whole genome shotgun (WGS) entry which is preliminary data.</text>
</comment>
<sequence>MTDISPTPATLFAEQAAGTGRAGRSPAGRALRFAARRWPAWCGLAMAVLSLLDLEDGRGQAVIVFLAALIYLGTAIVGKPGVVWILFGASVVAITVLRVFQVDPWVPLIGGAVALLVLGLVSDLPRQPRLAAAQLPAMVVFGGAALTALSLSPALGSYLVAAALIGHATLDTIVWRADKVVIRSLAEFCAVLDLTLGLLIIALQLI</sequence>
<dbReference type="EMBL" id="VDLX02000020">
    <property type="protein sequence ID" value="KAB8189439.1"/>
    <property type="molecule type" value="Genomic_DNA"/>
</dbReference>
<accession>A0A5C4VLX0</accession>
<dbReference type="AlphaFoldDB" id="A0A5C4VLX0"/>
<keyword evidence="2" id="KW-1185">Reference proteome</keyword>
<gene>
    <name evidence="1" type="ORF">FH608_040350</name>
</gene>
<evidence type="ECO:0000313" key="2">
    <source>
        <dbReference type="Proteomes" id="UP000312512"/>
    </source>
</evidence>
<proteinExistence type="predicted"/>
<dbReference type="OrthoDB" id="2988755at2"/>
<evidence type="ECO:0000313" key="1">
    <source>
        <dbReference type="EMBL" id="KAB8189439.1"/>
    </source>
</evidence>
<reference evidence="1 2" key="1">
    <citation type="submission" date="2019-10" db="EMBL/GenBank/DDBJ databases">
        <title>Nonomuraea sp. nov., isolated from Phyllanthus amarus.</title>
        <authorList>
            <person name="Klykleung N."/>
            <person name="Tanasupawat S."/>
        </authorList>
    </citation>
    <scope>NUCLEOTIDE SEQUENCE [LARGE SCALE GENOMIC DNA]</scope>
    <source>
        <strain evidence="1 2">PA1-10</strain>
    </source>
</reference>
<protein>
    <submittedName>
        <fullName evidence="1">Uncharacterized protein</fullName>
    </submittedName>
</protein>